<dbReference type="GO" id="GO:0043190">
    <property type="term" value="C:ATP-binding cassette (ABC) transporter complex"/>
    <property type="evidence" value="ECO:0007669"/>
    <property type="project" value="InterPro"/>
</dbReference>
<dbReference type="Gene3D" id="3.40.190.10">
    <property type="entry name" value="Periplasmic binding protein-like II"/>
    <property type="match status" value="1"/>
</dbReference>
<dbReference type="InterPro" id="IPR000914">
    <property type="entry name" value="SBP_5_dom"/>
</dbReference>
<dbReference type="AlphaFoldDB" id="A0A5J6MCG5"/>
<feature type="signal peptide" evidence="5">
    <location>
        <begin position="1"/>
        <end position="29"/>
    </location>
</feature>
<evidence type="ECO:0000256" key="4">
    <source>
        <dbReference type="ARBA" id="ARBA00022729"/>
    </source>
</evidence>
<organism evidence="7 8">
    <name type="scientific">Hypericibacter terrae</name>
    <dbReference type="NCBI Taxonomy" id="2602015"/>
    <lineage>
        <taxon>Bacteria</taxon>
        <taxon>Pseudomonadati</taxon>
        <taxon>Pseudomonadota</taxon>
        <taxon>Alphaproteobacteria</taxon>
        <taxon>Rhodospirillales</taxon>
        <taxon>Dongiaceae</taxon>
        <taxon>Hypericibacter</taxon>
    </lineage>
</organism>
<dbReference type="RefSeq" id="WP_191908356.1">
    <property type="nucleotide sequence ID" value="NZ_CP042906.1"/>
</dbReference>
<dbReference type="GO" id="GO:0030288">
    <property type="term" value="C:outer membrane-bounded periplasmic space"/>
    <property type="evidence" value="ECO:0007669"/>
    <property type="project" value="UniProtKB-ARBA"/>
</dbReference>
<evidence type="ECO:0000313" key="7">
    <source>
        <dbReference type="EMBL" id="QEX15018.1"/>
    </source>
</evidence>
<protein>
    <submittedName>
        <fullName evidence="7">Diguanylate cyclase</fullName>
    </submittedName>
</protein>
<dbReference type="PANTHER" id="PTHR30290">
    <property type="entry name" value="PERIPLASMIC BINDING COMPONENT OF ABC TRANSPORTER"/>
    <property type="match status" value="1"/>
</dbReference>
<dbReference type="Proteomes" id="UP000326202">
    <property type="component" value="Chromosome"/>
</dbReference>
<dbReference type="Gene3D" id="3.90.76.10">
    <property type="entry name" value="Dipeptide-binding Protein, Domain 1"/>
    <property type="match status" value="1"/>
</dbReference>
<comment type="subcellular location">
    <subcellularLocation>
        <location evidence="1">Periplasm</location>
    </subcellularLocation>
</comment>
<keyword evidence="3" id="KW-0813">Transport</keyword>
<accession>A0A5J6MCG5</accession>
<dbReference type="CDD" id="cd00995">
    <property type="entry name" value="PBP2_NikA_DppA_OppA_like"/>
    <property type="match status" value="1"/>
</dbReference>
<dbReference type="EMBL" id="CP042906">
    <property type="protein sequence ID" value="QEX15018.1"/>
    <property type="molecule type" value="Genomic_DNA"/>
</dbReference>
<feature type="chain" id="PRO_5023828167" evidence="5">
    <location>
        <begin position="30"/>
        <end position="517"/>
    </location>
</feature>
<dbReference type="SUPFAM" id="SSF53850">
    <property type="entry name" value="Periplasmic binding protein-like II"/>
    <property type="match status" value="1"/>
</dbReference>
<name>A0A5J6MCG5_9PROT</name>
<sequence length="517" mass="56438">MLKLGKRSTGVALATLALAALIGAASASADDVKRGGTLTVARPDEPLTLDPFIPSDNGSIYAIAQICEPLVAADKTGQGLEPGLAESWTVSADGLSYVFKLRPGLKFNDGTLVTVEDAVFSLKRVADPAAAYGFAFETVSSIEKTDDSHLTVTLKSPNAALLSAMSLFSASVVSKAAYEKDATAFGLAPVCAGPFKVKSYERGSQIVLVPNEYYWRQGTDGKPMPYLDQVVLKYVPESNSRVLGLRNGDFDAILAVPLNQAASVKAVDGVTLEVAPSYRLDYVYLNHAQKPIDDKRIRLALNYAANRDAIMKAVYFGYGEIANSFMPKVNYWSDKVQLIPYDLEKAKALVKEAGYDGTPIHLMVDTGNAPSRQIATILQQGWTQAGLKVDIVEYDVGTAFSMTQKGDYQAYVSYITSDINDSDELATLEADGTGSTEAFFSRYKNDEVVKLLSDARHTNDSAKRAELYAKIQDIVYHDGYSVPLNFLPYVNAYQNKVQNWANIAVGWWWLREVWLKS</sequence>
<dbReference type="PANTHER" id="PTHR30290:SF9">
    <property type="entry name" value="OLIGOPEPTIDE-BINDING PROTEIN APPA"/>
    <property type="match status" value="1"/>
</dbReference>
<dbReference type="InterPro" id="IPR039424">
    <property type="entry name" value="SBP_5"/>
</dbReference>
<comment type="similarity">
    <text evidence="2">Belongs to the bacterial solute-binding protein 5 family.</text>
</comment>
<dbReference type="GO" id="GO:1904680">
    <property type="term" value="F:peptide transmembrane transporter activity"/>
    <property type="evidence" value="ECO:0007669"/>
    <property type="project" value="TreeGrafter"/>
</dbReference>
<feature type="domain" description="Solute-binding protein family 5" evidence="6">
    <location>
        <begin position="80"/>
        <end position="426"/>
    </location>
</feature>
<dbReference type="GO" id="GO:0015833">
    <property type="term" value="P:peptide transport"/>
    <property type="evidence" value="ECO:0007669"/>
    <property type="project" value="TreeGrafter"/>
</dbReference>
<dbReference type="KEGG" id="htq:FRZ44_02980"/>
<evidence type="ECO:0000256" key="1">
    <source>
        <dbReference type="ARBA" id="ARBA00004418"/>
    </source>
</evidence>
<dbReference type="InterPro" id="IPR030678">
    <property type="entry name" value="Peptide/Ni-bd"/>
</dbReference>
<evidence type="ECO:0000259" key="6">
    <source>
        <dbReference type="Pfam" id="PF00496"/>
    </source>
</evidence>
<dbReference type="Gene3D" id="3.10.105.10">
    <property type="entry name" value="Dipeptide-binding Protein, Domain 3"/>
    <property type="match status" value="1"/>
</dbReference>
<evidence type="ECO:0000256" key="2">
    <source>
        <dbReference type="ARBA" id="ARBA00005695"/>
    </source>
</evidence>
<gene>
    <name evidence="7" type="ORF">FRZ44_02980</name>
</gene>
<proteinExistence type="inferred from homology"/>
<dbReference type="Pfam" id="PF00496">
    <property type="entry name" value="SBP_bac_5"/>
    <property type="match status" value="1"/>
</dbReference>
<evidence type="ECO:0000256" key="5">
    <source>
        <dbReference type="SAM" id="SignalP"/>
    </source>
</evidence>
<reference evidence="7 8" key="1">
    <citation type="submission" date="2019-08" db="EMBL/GenBank/DDBJ databases">
        <title>Hyperibacter terrae gen. nov., sp. nov. and Hyperibacter viscosus sp. nov., two new members in the family Rhodospirillaceae isolated from the rhizosphere of Hypericum perforatum.</title>
        <authorList>
            <person name="Noviana Z."/>
        </authorList>
    </citation>
    <scope>NUCLEOTIDE SEQUENCE [LARGE SCALE GENOMIC DNA]</scope>
    <source>
        <strain evidence="7 8">R5913</strain>
    </source>
</reference>
<evidence type="ECO:0000256" key="3">
    <source>
        <dbReference type="ARBA" id="ARBA00022448"/>
    </source>
</evidence>
<keyword evidence="8" id="KW-1185">Reference proteome</keyword>
<evidence type="ECO:0000313" key="8">
    <source>
        <dbReference type="Proteomes" id="UP000326202"/>
    </source>
</evidence>
<keyword evidence="4 5" id="KW-0732">Signal</keyword>
<dbReference type="PIRSF" id="PIRSF002741">
    <property type="entry name" value="MppA"/>
    <property type="match status" value="1"/>
</dbReference>